<feature type="chain" id="PRO_5046139879" description="Lipoprotein" evidence="2">
    <location>
        <begin position="26"/>
        <end position="198"/>
    </location>
</feature>
<dbReference type="RefSeq" id="WP_345418103.1">
    <property type="nucleotide sequence ID" value="NZ_BAABHO010000030.1"/>
</dbReference>
<keyword evidence="4" id="KW-1185">Reference proteome</keyword>
<protein>
    <recommendedName>
        <fullName evidence="5">Lipoprotein</fullName>
    </recommendedName>
</protein>
<sequence length="198" mass="19997">MRRLLLPLVVLLVGVLAGCSYGAEAAPPQPRPMGPGTPSGNPTPETWLAQVCTAVTPAVRAAGPVPEARPDDLPAAREQMLAYLDQRIAAFDAAADGVDRAGPAPVDDGQQVTEPVVRLLRERSASMAGLREELDAVPAVADATLAQTLTNVRNRLVLAGPTVVLPDLALPPSLAGPAATVPSCRALGVGVGAGGGAG</sequence>
<evidence type="ECO:0000256" key="2">
    <source>
        <dbReference type="SAM" id="SignalP"/>
    </source>
</evidence>
<reference evidence="4" key="1">
    <citation type="journal article" date="2019" name="Int. J. Syst. Evol. Microbiol.">
        <title>The Global Catalogue of Microorganisms (GCM) 10K type strain sequencing project: providing services to taxonomists for standard genome sequencing and annotation.</title>
        <authorList>
            <consortium name="The Broad Institute Genomics Platform"/>
            <consortium name="The Broad Institute Genome Sequencing Center for Infectious Disease"/>
            <person name="Wu L."/>
            <person name="Ma J."/>
        </authorList>
    </citation>
    <scope>NUCLEOTIDE SEQUENCE [LARGE SCALE GENOMIC DNA]</scope>
    <source>
        <strain evidence="4">JCM 17979</strain>
    </source>
</reference>
<dbReference type="PROSITE" id="PS51257">
    <property type="entry name" value="PROKAR_LIPOPROTEIN"/>
    <property type="match status" value="1"/>
</dbReference>
<comment type="caution">
    <text evidence="3">The sequence shown here is derived from an EMBL/GenBank/DDBJ whole genome shotgun (WGS) entry which is preliminary data.</text>
</comment>
<dbReference type="Proteomes" id="UP001500928">
    <property type="component" value="Unassembled WGS sequence"/>
</dbReference>
<evidence type="ECO:0000256" key="1">
    <source>
        <dbReference type="SAM" id="MobiDB-lite"/>
    </source>
</evidence>
<evidence type="ECO:0000313" key="4">
    <source>
        <dbReference type="Proteomes" id="UP001500928"/>
    </source>
</evidence>
<proteinExistence type="predicted"/>
<keyword evidence="2" id="KW-0732">Signal</keyword>
<feature type="region of interest" description="Disordered" evidence="1">
    <location>
        <begin position="24"/>
        <end position="43"/>
    </location>
</feature>
<evidence type="ECO:0000313" key="3">
    <source>
        <dbReference type="EMBL" id="GAA4796971.1"/>
    </source>
</evidence>
<evidence type="ECO:0008006" key="5">
    <source>
        <dbReference type="Google" id="ProtNLM"/>
    </source>
</evidence>
<name>A0ABP9BKK6_9PSEU</name>
<organism evidence="3 4">
    <name type="scientific">Actinomycetospora chlora</name>
    <dbReference type="NCBI Taxonomy" id="663608"/>
    <lineage>
        <taxon>Bacteria</taxon>
        <taxon>Bacillati</taxon>
        <taxon>Actinomycetota</taxon>
        <taxon>Actinomycetes</taxon>
        <taxon>Pseudonocardiales</taxon>
        <taxon>Pseudonocardiaceae</taxon>
        <taxon>Actinomycetospora</taxon>
    </lineage>
</organism>
<gene>
    <name evidence="3" type="ORF">GCM10023200_36400</name>
</gene>
<dbReference type="EMBL" id="BAABHO010000030">
    <property type="protein sequence ID" value="GAA4796971.1"/>
    <property type="molecule type" value="Genomic_DNA"/>
</dbReference>
<accession>A0ABP9BKK6</accession>
<feature type="signal peptide" evidence="2">
    <location>
        <begin position="1"/>
        <end position="25"/>
    </location>
</feature>